<organism evidence="2 3">
    <name type="scientific">Dovyalis caffra</name>
    <dbReference type="NCBI Taxonomy" id="77055"/>
    <lineage>
        <taxon>Eukaryota</taxon>
        <taxon>Viridiplantae</taxon>
        <taxon>Streptophyta</taxon>
        <taxon>Embryophyta</taxon>
        <taxon>Tracheophyta</taxon>
        <taxon>Spermatophyta</taxon>
        <taxon>Magnoliopsida</taxon>
        <taxon>eudicotyledons</taxon>
        <taxon>Gunneridae</taxon>
        <taxon>Pentapetalae</taxon>
        <taxon>rosids</taxon>
        <taxon>fabids</taxon>
        <taxon>Malpighiales</taxon>
        <taxon>Salicaceae</taxon>
        <taxon>Flacourtieae</taxon>
        <taxon>Dovyalis</taxon>
    </lineage>
</organism>
<comment type="caution">
    <text evidence="2">The sequence shown here is derived from an EMBL/GenBank/DDBJ whole genome shotgun (WGS) entry which is preliminary data.</text>
</comment>
<evidence type="ECO:0000313" key="3">
    <source>
        <dbReference type="Proteomes" id="UP001314170"/>
    </source>
</evidence>
<feature type="compositionally biased region" description="Polar residues" evidence="1">
    <location>
        <begin position="110"/>
        <end position="121"/>
    </location>
</feature>
<reference evidence="2 3" key="1">
    <citation type="submission" date="2024-01" db="EMBL/GenBank/DDBJ databases">
        <authorList>
            <person name="Waweru B."/>
        </authorList>
    </citation>
    <scope>NUCLEOTIDE SEQUENCE [LARGE SCALE GENOMIC DNA]</scope>
</reference>
<name>A0AAV1RXB6_9ROSI</name>
<evidence type="ECO:0000313" key="2">
    <source>
        <dbReference type="EMBL" id="CAK7340197.1"/>
    </source>
</evidence>
<dbReference type="EMBL" id="CAWUPB010001159">
    <property type="protein sequence ID" value="CAK7340197.1"/>
    <property type="molecule type" value="Genomic_DNA"/>
</dbReference>
<feature type="compositionally biased region" description="Basic residues" evidence="1">
    <location>
        <begin position="122"/>
        <end position="132"/>
    </location>
</feature>
<keyword evidence="3" id="KW-1185">Reference proteome</keyword>
<evidence type="ECO:0000256" key="1">
    <source>
        <dbReference type="SAM" id="MobiDB-lite"/>
    </source>
</evidence>
<dbReference type="Proteomes" id="UP001314170">
    <property type="component" value="Unassembled WGS sequence"/>
</dbReference>
<sequence length="144" mass="16177">MCAQSTEYGMVVEAAMEVPLIHAQYVGLGFTQSRAVTVSAAIIIVDRASITTSRPIKDDMLRQETNEGEENDNSQLHQSEIKNDQISLDLDSGDDPLRPTANEGEEKENNQLQGKWSWSLQKQKHKKTVTPTRMKVHFLRGLPK</sequence>
<accession>A0AAV1RXB6</accession>
<dbReference type="AlphaFoldDB" id="A0AAV1RXB6"/>
<protein>
    <submittedName>
        <fullName evidence="2">Uncharacterized protein</fullName>
    </submittedName>
</protein>
<gene>
    <name evidence="2" type="ORF">DCAF_LOCUS15278</name>
</gene>
<feature type="region of interest" description="Disordered" evidence="1">
    <location>
        <begin position="84"/>
        <end position="132"/>
    </location>
</feature>
<proteinExistence type="predicted"/>